<proteinExistence type="predicted"/>
<keyword evidence="2" id="KW-1185">Reference proteome</keyword>
<dbReference type="PANTHER" id="PTHR34280:SF2">
    <property type="entry name" value="OS01G0920100 PROTEIN"/>
    <property type="match status" value="1"/>
</dbReference>
<protein>
    <submittedName>
        <fullName evidence="1">Uncharacterized protein</fullName>
    </submittedName>
</protein>
<dbReference type="Proteomes" id="UP000729402">
    <property type="component" value="Unassembled WGS sequence"/>
</dbReference>
<dbReference type="AlphaFoldDB" id="A0A8J5SFU9"/>
<organism evidence="1 2">
    <name type="scientific">Zizania palustris</name>
    <name type="common">Northern wild rice</name>
    <dbReference type="NCBI Taxonomy" id="103762"/>
    <lineage>
        <taxon>Eukaryota</taxon>
        <taxon>Viridiplantae</taxon>
        <taxon>Streptophyta</taxon>
        <taxon>Embryophyta</taxon>
        <taxon>Tracheophyta</taxon>
        <taxon>Spermatophyta</taxon>
        <taxon>Magnoliopsida</taxon>
        <taxon>Liliopsida</taxon>
        <taxon>Poales</taxon>
        <taxon>Poaceae</taxon>
        <taxon>BOP clade</taxon>
        <taxon>Oryzoideae</taxon>
        <taxon>Oryzeae</taxon>
        <taxon>Zizaniinae</taxon>
        <taxon>Zizania</taxon>
    </lineage>
</organism>
<accession>A0A8J5SFU9</accession>
<sequence length="115" mass="13283">MIDEERWARLLPELLVEVLRRVEATDGERWPASEGLRFVLLSGQTLSKVHDKNLVILFAGSKDEMFFDSRAWLDSDCEDDFYSVNGLILRIKILMGGKCEAVDNNYYASRGRVRR</sequence>
<comment type="caution">
    <text evidence="1">The sequence shown here is derived from an EMBL/GenBank/DDBJ whole genome shotgun (WGS) entry which is preliminary data.</text>
</comment>
<name>A0A8J5SFU9_ZIZPA</name>
<dbReference type="EMBL" id="JAAALK010000283">
    <property type="protein sequence ID" value="KAG8074075.1"/>
    <property type="molecule type" value="Genomic_DNA"/>
</dbReference>
<reference evidence="1" key="2">
    <citation type="submission" date="2021-02" db="EMBL/GenBank/DDBJ databases">
        <authorList>
            <person name="Kimball J.A."/>
            <person name="Haas M.W."/>
            <person name="Macchietto M."/>
            <person name="Kono T."/>
            <person name="Duquette J."/>
            <person name="Shao M."/>
        </authorList>
    </citation>
    <scope>NUCLEOTIDE SEQUENCE</scope>
    <source>
        <tissue evidence="1">Fresh leaf tissue</tissue>
    </source>
</reference>
<dbReference type="InterPro" id="IPR038947">
    <property type="entry name" value="At3g27210-like"/>
</dbReference>
<evidence type="ECO:0000313" key="2">
    <source>
        <dbReference type="Proteomes" id="UP000729402"/>
    </source>
</evidence>
<dbReference type="PANTHER" id="PTHR34280">
    <property type="entry name" value="OS01G0920100 PROTEIN"/>
    <property type="match status" value="1"/>
</dbReference>
<evidence type="ECO:0000313" key="1">
    <source>
        <dbReference type="EMBL" id="KAG8074075.1"/>
    </source>
</evidence>
<reference evidence="1" key="1">
    <citation type="journal article" date="2021" name="bioRxiv">
        <title>Whole Genome Assembly and Annotation of Northern Wild Rice, Zizania palustris L., Supports a Whole Genome Duplication in the Zizania Genus.</title>
        <authorList>
            <person name="Haas M."/>
            <person name="Kono T."/>
            <person name="Macchietto M."/>
            <person name="Millas R."/>
            <person name="McGilp L."/>
            <person name="Shao M."/>
            <person name="Duquette J."/>
            <person name="Hirsch C.N."/>
            <person name="Kimball J."/>
        </authorList>
    </citation>
    <scope>NUCLEOTIDE SEQUENCE</scope>
    <source>
        <tissue evidence="1">Fresh leaf tissue</tissue>
    </source>
</reference>
<gene>
    <name evidence="1" type="ORF">GUJ93_ZPchr0006g45929</name>
</gene>